<feature type="signal peptide" evidence="7">
    <location>
        <begin position="1"/>
        <end position="22"/>
    </location>
</feature>
<proteinExistence type="inferred from homology"/>
<dbReference type="PANTHER" id="PTHR30480">
    <property type="entry name" value="BETA-HEXOSAMINIDASE-RELATED"/>
    <property type="match status" value="1"/>
</dbReference>
<dbReference type="SUPFAM" id="SSF51445">
    <property type="entry name" value="(Trans)glycosidases"/>
    <property type="match status" value="1"/>
</dbReference>
<keyword evidence="7" id="KW-0732">Signal</keyword>
<dbReference type="NCBIfam" id="NF003740">
    <property type="entry name" value="PRK05337.1"/>
    <property type="match status" value="1"/>
</dbReference>
<keyword evidence="10" id="KW-1185">Reference proteome</keyword>
<keyword evidence="5 9" id="KW-0326">Glycosidase</keyword>
<dbReference type="PANTHER" id="PTHR30480:SF13">
    <property type="entry name" value="BETA-HEXOSAMINIDASE"/>
    <property type="match status" value="1"/>
</dbReference>
<dbReference type="InterPro" id="IPR050226">
    <property type="entry name" value="NagZ_Beta-hexosaminidase"/>
</dbReference>
<feature type="region of interest" description="Disordered" evidence="6">
    <location>
        <begin position="26"/>
        <end position="66"/>
    </location>
</feature>
<dbReference type="Gene3D" id="3.20.20.300">
    <property type="entry name" value="Glycoside hydrolase, family 3, N-terminal domain"/>
    <property type="match status" value="1"/>
</dbReference>
<feature type="chain" id="PRO_5035206578" description="beta-N-acetylhexosaminidase" evidence="7">
    <location>
        <begin position="23"/>
        <end position="422"/>
    </location>
</feature>
<dbReference type="InterPro" id="IPR017853">
    <property type="entry name" value="GH"/>
</dbReference>
<dbReference type="InterPro" id="IPR036962">
    <property type="entry name" value="Glyco_hydro_3_N_sf"/>
</dbReference>
<comment type="similarity">
    <text evidence="2">Belongs to the glycosyl hydrolase 3 family.</text>
</comment>
<dbReference type="GO" id="GO:0004563">
    <property type="term" value="F:beta-N-acetylhexosaminidase activity"/>
    <property type="evidence" value="ECO:0007669"/>
    <property type="project" value="UniProtKB-EC"/>
</dbReference>
<evidence type="ECO:0000256" key="3">
    <source>
        <dbReference type="ARBA" id="ARBA00012663"/>
    </source>
</evidence>
<evidence type="ECO:0000256" key="4">
    <source>
        <dbReference type="ARBA" id="ARBA00022801"/>
    </source>
</evidence>
<protein>
    <recommendedName>
        <fullName evidence="3">beta-N-acetylhexosaminidase</fullName>
        <ecNumber evidence="3">3.2.1.52</ecNumber>
    </recommendedName>
</protein>
<dbReference type="Pfam" id="PF00933">
    <property type="entry name" value="Glyco_hydro_3"/>
    <property type="match status" value="1"/>
</dbReference>
<evidence type="ECO:0000256" key="7">
    <source>
        <dbReference type="SAM" id="SignalP"/>
    </source>
</evidence>
<organism evidence="9 10">
    <name type="scientific">Lawsonibacter hominis</name>
    <dbReference type="NCBI Taxonomy" id="2763053"/>
    <lineage>
        <taxon>Bacteria</taxon>
        <taxon>Bacillati</taxon>
        <taxon>Bacillota</taxon>
        <taxon>Clostridia</taxon>
        <taxon>Eubacteriales</taxon>
        <taxon>Oscillospiraceae</taxon>
        <taxon>Lawsonibacter</taxon>
    </lineage>
</organism>
<reference evidence="9" key="1">
    <citation type="submission" date="2020-08" db="EMBL/GenBank/DDBJ databases">
        <title>Genome public.</title>
        <authorList>
            <person name="Liu C."/>
            <person name="Sun Q."/>
        </authorList>
    </citation>
    <scope>NUCLEOTIDE SEQUENCE</scope>
    <source>
        <strain evidence="9">NSJ-51</strain>
    </source>
</reference>
<feature type="domain" description="Glycoside hydrolase family 3 N-terminal" evidence="8">
    <location>
        <begin position="75"/>
        <end position="392"/>
    </location>
</feature>
<dbReference type="GO" id="GO:0005975">
    <property type="term" value="P:carbohydrate metabolic process"/>
    <property type="evidence" value="ECO:0007669"/>
    <property type="project" value="InterPro"/>
</dbReference>
<feature type="compositionally biased region" description="Pro residues" evidence="6">
    <location>
        <begin position="42"/>
        <end position="62"/>
    </location>
</feature>
<gene>
    <name evidence="9" type="primary">nagZ</name>
    <name evidence="9" type="ORF">H8S57_15105</name>
</gene>
<dbReference type="EC" id="3.2.1.52" evidence="3"/>
<evidence type="ECO:0000313" key="10">
    <source>
        <dbReference type="Proteomes" id="UP000661435"/>
    </source>
</evidence>
<keyword evidence="4 9" id="KW-0378">Hydrolase</keyword>
<comment type="caution">
    <text evidence="9">The sequence shown here is derived from an EMBL/GenBank/DDBJ whole genome shotgun (WGS) entry which is preliminary data.</text>
</comment>
<dbReference type="Proteomes" id="UP000661435">
    <property type="component" value="Unassembled WGS sequence"/>
</dbReference>
<evidence type="ECO:0000256" key="1">
    <source>
        <dbReference type="ARBA" id="ARBA00001231"/>
    </source>
</evidence>
<dbReference type="GO" id="GO:0009254">
    <property type="term" value="P:peptidoglycan turnover"/>
    <property type="evidence" value="ECO:0007669"/>
    <property type="project" value="TreeGrafter"/>
</dbReference>
<evidence type="ECO:0000259" key="8">
    <source>
        <dbReference type="Pfam" id="PF00933"/>
    </source>
</evidence>
<comment type="catalytic activity">
    <reaction evidence="1">
        <text>Hydrolysis of terminal non-reducing N-acetyl-D-hexosamine residues in N-acetyl-beta-D-hexosaminides.</text>
        <dbReference type="EC" id="3.2.1.52"/>
    </reaction>
</comment>
<dbReference type="RefSeq" id="WP_186908834.1">
    <property type="nucleotide sequence ID" value="NZ_JACOPP010000034.1"/>
</dbReference>
<dbReference type="EMBL" id="JACOPP010000034">
    <property type="protein sequence ID" value="MBC5735044.1"/>
    <property type="molecule type" value="Genomic_DNA"/>
</dbReference>
<evidence type="ECO:0000313" key="9">
    <source>
        <dbReference type="EMBL" id="MBC5735044.1"/>
    </source>
</evidence>
<evidence type="ECO:0000256" key="6">
    <source>
        <dbReference type="SAM" id="MobiDB-lite"/>
    </source>
</evidence>
<evidence type="ECO:0000256" key="5">
    <source>
        <dbReference type="ARBA" id="ARBA00023295"/>
    </source>
</evidence>
<accession>A0A8J6JI13</accession>
<dbReference type="AlphaFoldDB" id="A0A8J6JI13"/>
<name>A0A8J6JI13_9FIRM</name>
<sequence length="422" mass="44132">MTKRNLIAALLLVVFALPSACALRPGTEDPPVPQGTALPASSPEPTPTPEPSPTPEPTPTPDPIAEQLAGMTPEQMVGQLLVAGIEGAAPGADAVQAVQEYQVGGVILFGRNVESAGQLAELTNGLKQLNADAVPLFLCVDEEGGRVSRMPEEVMDLPSADTFGQRHDASELTRLGQTLGMECAAFGFNLDFAPVADVRSNPENTVIGDRAYSGDPGRAADAAAWVDGGMREAGIISVWKHFPGHGNTATDSHQALPVVELSREDWARGDAVPFRRAVECGAPAVMAGHIRMTAFDPEYPASLSHVLVSEVLREELGFTGVVCTDDLTMGAISDTYGMGEAAVLAVEAGCDLLLVCHGADNLTQARQALLGAVDGGRISPARLEESVYRILALKAEYGLTNQTVEAPDVAALNQAVQALLGE</sequence>
<evidence type="ECO:0000256" key="2">
    <source>
        <dbReference type="ARBA" id="ARBA00005336"/>
    </source>
</evidence>
<dbReference type="InterPro" id="IPR001764">
    <property type="entry name" value="Glyco_hydro_3_N"/>
</dbReference>